<dbReference type="PATRIC" id="fig|1470200.3.peg.2199"/>
<evidence type="ECO:0000256" key="6">
    <source>
        <dbReference type="RuleBase" id="RU000389"/>
    </source>
</evidence>
<dbReference type="GO" id="GO:0007155">
    <property type="term" value="P:cell adhesion"/>
    <property type="evidence" value="ECO:0007669"/>
    <property type="project" value="UniProtKB-KW"/>
</dbReference>
<dbReference type="Pfam" id="PF07963">
    <property type="entry name" value="N_methyl"/>
    <property type="match status" value="1"/>
</dbReference>
<dbReference type="InterPro" id="IPR001082">
    <property type="entry name" value="Pilin"/>
</dbReference>
<accession>A0A0J0YSI6</accession>
<evidence type="ECO:0000256" key="3">
    <source>
        <dbReference type="ARBA" id="ARBA00022481"/>
    </source>
</evidence>
<gene>
    <name evidence="8" type="ORF">PL75_05160</name>
</gene>
<name>A0A0J0YSI6_9NEIS</name>
<dbReference type="SUPFAM" id="SSF54523">
    <property type="entry name" value="Pili subunits"/>
    <property type="match status" value="1"/>
</dbReference>
<comment type="similarity">
    <text evidence="1 6">Belongs to the N-Me-Phe pilin family.</text>
</comment>
<keyword evidence="7" id="KW-0472">Membrane</keyword>
<reference evidence="8 9" key="1">
    <citation type="submission" date="2014-11" db="EMBL/GenBank/DDBJ databases">
        <title>Genome of a novel goose pathogen.</title>
        <authorList>
            <person name="Hansen C.M."/>
            <person name="Hueffer K."/>
            <person name="Choi S.C."/>
        </authorList>
    </citation>
    <scope>NUCLEOTIDE SEQUENCE [LARGE SCALE GENOMIC DNA]</scope>
    <source>
        <strain evidence="8 9">KH1503</strain>
    </source>
</reference>
<protein>
    <recommendedName>
        <fullName evidence="10">Fimbrial protein</fullName>
    </recommendedName>
</protein>
<keyword evidence="4" id="KW-0130">Cell adhesion</keyword>
<evidence type="ECO:0000313" key="9">
    <source>
        <dbReference type="Proteomes" id="UP000036027"/>
    </source>
</evidence>
<keyword evidence="7" id="KW-0812">Transmembrane</keyword>
<dbReference type="PROSITE" id="PS00409">
    <property type="entry name" value="PROKAR_NTER_METHYL"/>
    <property type="match status" value="1"/>
</dbReference>
<dbReference type="PANTHER" id="PTHR30093:SF34">
    <property type="entry name" value="PREPILIN PEPTIDASE-DEPENDENT PROTEIN D"/>
    <property type="match status" value="1"/>
</dbReference>
<evidence type="ECO:0000256" key="1">
    <source>
        <dbReference type="ARBA" id="ARBA00005233"/>
    </source>
</evidence>
<evidence type="ECO:0000313" key="8">
    <source>
        <dbReference type="EMBL" id="KLT73057.1"/>
    </source>
</evidence>
<comment type="caution">
    <text evidence="8">The sequence shown here is derived from an EMBL/GenBank/DDBJ whole genome shotgun (WGS) entry which is preliminary data.</text>
</comment>
<comment type="subunit">
    <text evidence="2">The pili are polar flexible filaments of about 5.4 nanometers diameter and 2.5 micrometers average length; they consist of only a single polypeptide chain arranged in a helical configuration of five subunits per turn in the assembled pilus.</text>
</comment>
<dbReference type="OrthoDB" id="8607132at2"/>
<proteinExistence type="inferred from homology"/>
<keyword evidence="6" id="KW-0281">Fimbrium</keyword>
<keyword evidence="5" id="KW-1015">Disulfide bond</keyword>
<dbReference type="Pfam" id="PF00114">
    <property type="entry name" value="Pilin"/>
    <property type="match status" value="1"/>
</dbReference>
<sequence length="151" mass="15664">MKAIQKGFTLIELMIVVAIIGILAVVALPMYQDYSAKAQWSEAPSISDGVKKDIALHYGLNNTCLTNGEGGIAAEDAITGKYVDSVTAGGTAADDGSGGCTVTVTFKTEGVNAKLSGKTVTYTLDQSDNKSEWNCSSNVDSTILPTSCSAD</sequence>
<evidence type="ECO:0008006" key="10">
    <source>
        <dbReference type="Google" id="ProtNLM"/>
    </source>
</evidence>
<dbReference type="Proteomes" id="UP000036027">
    <property type="component" value="Unassembled WGS sequence"/>
</dbReference>
<dbReference type="GO" id="GO:0009289">
    <property type="term" value="C:pilus"/>
    <property type="evidence" value="ECO:0007669"/>
    <property type="project" value="InterPro"/>
</dbReference>
<feature type="transmembrane region" description="Helical" evidence="7">
    <location>
        <begin position="7"/>
        <end position="31"/>
    </location>
</feature>
<keyword evidence="3" id="KW-0488">Methylation</keyword>
<evidence type="ECO:0000256" key="2">
    <source>
        <dbReference type="ARBA" id="ARBA00011156"/>
    </source>
</evidence>
<dbReference type="PANTHER" id="PTHR30093">
    <property type="entry name" value="GENERAL SECRETION PATHWAY PROTEIN G"/>
    <property type="match status" value="1"/>
</dbReference>
<dbReference type="EMBL" id="JTDO01000006">
    <property type="protein sequence ID" value="KLT73057.1"/>
    <property type="molecule type" value="Genomic_DNA"/>
</dbReference>
<dbReference type="AlphaFoldDB" id="A0A0J0YSI6"/>
<evidence type="ECO:0000256" key="4">
    <source>
        <dbReference type="ARBA" id="ARBA00022889"/>
    </source>
</evidence>
<dbReference type="InterPro" id="IPR045584">
    <property type="entry name" value="Pilin-like"/>
</dbReference>
<dbReference type="InterPro" id="IPR012902">
    <property type="entry name" value="N_methyl_site"/>
</dbReference>
<evidence type="ECO:0000256" key="5">
    <source>
        <dbReference type="ARBA" id="ARBA00023157"/>
    </source>
</evidence>
<dbReference type="RefSeq" id="WP_047760853.1">
    <property type="nucleotide sequence ID" value="NZ_CP091510.1"/>
</dbReference>
<dbReference type="NCBIfam" id="TIGR02532">
    <property type="entry name" value="IV_pilin_GFxxxE"/>
    <property type="match status" value="1"/>
</dbReference>
<organism evidence="8 9">
    <name type="scientific">Neisseria arctica</name>
    <dbReference type="NCBI Taxonomy" id="1470200"/>
    <lineage>
        <taxon>Bacteria</taxon>
        <taxon>Pseudomonadati</taxon>
        <taxon>Pseudomonadota</taxon>
        <taxon>Betaproteobacteria</taxon>
        <taxon>Neisseriales</taxon>
        <taxon>Neisseriaceae</taxon>
        <taxon>Neisseria</taxon>
    </lineage>
</organism>
<keyword evidence="7" id="KW-1133">Transmembrane helix</keyword>
<keyword evidence="9" id="KW-1185">Reference proteome</keyword>
<evidence type="ECO:0000256" key="7">
    <source>
        <dbReference type="SAM" id="Phobius"/>
    </source>
</evidence>
<dbReference type="STRING" id="1470200.PL75_05160"/>
<dbReference type="Gene3D" id="3.30.700.10">
    <property type="entry name" value="Glycoprotein, Type 4 Pilin"/>
    <property type="match status" value="1"/>
</dbReference>